<dbReference type="RefSeq" id="WP_275115859.1">
    <property type="nucleotide sequence ID" value="NZ_CP118942.1"/>
</dbReference>
<name>A0AAX3PF82_AERHY</name>
<dbReference type="InterPro" id="IPR008160">
    <property type="entry name" value="Collagen"/>
</dbReference>
<organism evidence="4 5">
    <name type="scientific">Aeromonas hydrophila</name>
    <dbReference type="NCBI Taxonomy" id="644"/>
    <lineage>
        <taxon>Bacteria</taxon>
        <taxon>Pseudomonadati</taxon>
        <taxon>Pseudomonadota</taxon>
        <taxon>Gammaproteobacteria</taxon>
        <taxon>Aeromonadales</taxon>
        <taxon>Aeromonadaceae</taxon>
        <taxon>Aeromonas</taxon>
    </lineage>
</organism>
<feature type="compositionally biased region" description="Low complexity" evidence="2">
    <location>
        <begin position="783"/>
        <end position="792"/>
    </location>
</feature>
<sequence>MIIKITRLRLEIVNGDGCIIDGKEFESTGISTQSTAKQLSDLEDIGTYSSNKGKFLGINAAGTAPEFVDLRSEIKAAEQRLQAKDNALDAAIKANAKASTDADTAFKAALDAEIKSTDADIADVRAKATTETTERKADVDALNDRVDAVQKQKDSEVTALKAADAAEAKTRADAITNLTKTVNTNKSLADAAQQKVEGQFVILNQSILDSGTNFLETQTALENKLTAVDAKLIQTNDAQDKRLVNIETNFATKAYVQDEIKKINITDVKVIASRKALPAATTSNGDFYFLTDTKEWVTSDGKVWYDVTSVVPDAVQKQFDDLDARITNEVNKLLPTIKTGLEWLKLYGYKGTETQLATSLNEIINFNNSIQLTNKGGEIFGYLIHKQSVYNDPNQLVNKKYVDDKAQAERNFSTAVDQKNLSKAGDTMSGALTAAPIKNAILVNNQGSISFQDATGTRFHLNSEGNTFKLKHGNNGENDILSIDPNGTCSARDYLQNTPQTNLPNASTRKDYVDAKVKEVDDKNFTNNKTALNVSLNTLGSYTSSGVYFQPANASATTANNYPAQEAGHLMVTPSAYGCSQEYTTFSSGRKFVRGLSAAWNGKDGPWNEWKEIWSDKSGVDSTWLKDEVTLFKYRGALGDLNTATLPGHYHVNNTASNLPEATFGHLQVTSSGSAPAVGIWLQQTLYAHNGKIWTRRSVNGTWNAWQRVFSTADVPTADDVGALSDKGGEIAGNLNIKGKLTINGVTAGEKGDKGDTGAKGATGATGAIGPKGDTGATGPMGPKGDQGIQGPKGDKGDKGDTGATGAKGEDGAKNALPLTGGTVTGIINAPAGINLSGNGSLISPDGKSSIVLNKAASIRYCQDTGSTSWFHTYAADGCFNIATGNDTSQTVLFKTDANDKSWFTGNIQMTAKANANAVMEYHCPGKHGRIQWLEASSGLLHTSISNGAFTESQRIVSVGSNFQLMNGAAWASSNNHSYVEQYNAWAPYSVDFGAVSGASDYYQIIKGRSAASGFGYTTDAEFGMLRSGSGAWGQAVIRVGSAEAGTKGTQAAYRFEVDGTFTAPKVEASSMVINGGEVQANGNIRINNASPTIILQDTDNLPAMLHNNSNLFYILRGGSANAGSWDGGPNGRHPMTLNLANGDVVFSGNIGSYSDRRLKKDVKPLENALESVMQLRPVQYKRIGTDTDRVECGFIAQELQQVIPEVVQTQEDEIGTLTVDYAKLVAYMAGAIQDLQAQINELKAQQGRA</sequence>
<dbReference type="EMBL" id="CP118942">
    <property type="protein sequence ID" value="WEE28296.1"/>
    <property type="molecule type" value="Genomic_DNA"/>
</dbReference>
<dbReference type="Proteomes" id="UP001214666">
    <property type="component" value="Chromosome"/>
</dbReference>
<feature type="region of interest" description="Disordered" evidence="2">
    <location>
        <begin position="748"/>
        <end position="816"/>
    </location>
</feature>
<evidence type="ECO:0000256" key="1">
    <source>
        <dbReference type="SAM" id="Coils"/>
    </source>
</evidence>
<protein>
    <submittedName>
        <fullName evidence="4">Tail fiber domain-containing protein</fullName>
    </submittedName>
</protein>
<evidence type="ECO:0000259" key="3">
    <source>
        <dbReference type="PROSITE" id="PS51688"/>
    </source>
</evidence>
<dbReference type="Pfam" id="PF13884">
    <property type="entry name" value="Peptidase_S74"/>
    <property type="match status" value="1"/>
</dbReference>
<accession>A0AAX3PF82</accession>
<evidence type="ECO:0000313" key="5">
    <source>
        <dbReference type="Proteomes" id="UP001214666"/>
    </source>
</evidence>
<dbReference type="Pfam" id="PF01391">
    <property type="entry name" value="Collagen"/>
    <property type="match status" value="1"/>
</dbReference>
<proteinExistence type="predicted"/>
<feature type="coiled-coil region" evidence="1">
    <location>
        <begin position="67"/>
        <end position="94"/>
    </location>
</feature>
<dbReference type="AlphaFoldDB" id="A0AAX3PF82"/>
<dbReference type="PANTHER" id="PTHR24637">
    <property type="entry name" value="COLLAGEN"/>
    <property type="match status" value="1"/>
</dbReference>
<feature type="domain" description="Peptidase S74" evidence="3">
    <location>
        <begin position="1155"/>
        <end position="1247"/>
    </location>
</feature>
<evidence type="ECO:0000256" key="2">
    <source>
        <dbReference type="SAM" id="MobiDB-lite"/>
    </source>
</evidence>
<dbReference type="CDD" id="cd19958">
    <property type="entry name" value="pyocin_knob"/>
    <property type="match status" value="2"/>
</dbReference>
<dbReference type="InterPro" id="IPR030392">
    <property type="entry name" value="S74_ICA"/>
</dbReference>
<dbReference type="PROSITE" id="PS51688">
    <property type="entry name" value="ICA"/>
    <property type="match status" value="1"/>
</dbReference>
<feature type="compositionally biased region" description="Low complexity" evidence="2">
    <location>
        <begin position="759"/>
        <end position="772"/>
    </location>
</feature>
<reference evidence="4" key="1">
    <citation type="submission" date="2023-02" db="EMBL/GenBank/DDBJ databases">
        <title>The sequence of Aeromonas hydrophila K533.</title>
        <authorList>
            <person name="Luo X."/>
        </authorList>
    </citation>
    <scope>NUCLEOTIDE SEQUENCE</scope>
    <source>
        <strain evidence="4">K533</strain>
    </source>
</reference>
<evidence type="ECO:0000313" key="4">
    <source>
        <dbReference type="EMBL" id="WEE28296.1"/>
    </source>
</evidence>
<gene>
    <name evidence="4" type="ORF">PY771_08260</name>
</gene>
<keyword evidence="1" id="KW-0175">Coiled coil</keyword>